<organism evidence="3 4">
    <name type="scientific">Candidatus Collierbacteria bacterium GW2011_GWA2_42_17</name>
    <dbReference type="NCBI Taxonomy" id="1618378"/>
    <lineage>
        <taxon>Bacteria</taxon>
        <taxon>Candidatus Collieribacteriota</taxon>
    </lineage>
</organism>
<proteinExistence type="predicted"/>
<evidence type="ECO:0000313" key="3">
    <source>
        <dbReference type="EMBL" id="KKS42693.1"/>
    </source>
</evidence>
<evidence type="ECO:0000256" key="1">
    <source>
        <dbReference type="PROSITE-ProRule" id="PRU00169"/>
    </source>
</evidence>
<dbReference type="PROSITE" id="PS50110">
    <property type="entry name" value="RESPONSE_REGULATORY"/>
    <property type="match status" value="1"/>
</dbReference>
<dbReference type="InterPro" id="IPR011006">
    <property type="entry name" value="CheY-like_superfamily"/>
</dbReference>
<dbReference type="AlphaFoldDB" id="A0A0G1BZ40"/>
<comment type="caution">
    <text evidence="3">The sequence shown here is derived from an EMBL/GenBank/DDBJ whole genome shotgun (WGS) entry which is preliminary data.</text>
</comment>
<dbReference type="InterPro" id="IPR001789">
    <property type="entry name" value="Sig_transdc_resp-reg_receiver"/>
</dbReference>
<dbReference type="SUPFAM" id="SSF52172">
    <property type="entry name" value="CheY-like"/>
    <property type="match status" value="1"/>
</dbReference>
<accession>A0A0G1BZ40</accession>
<protein>
    <recommendedName>
        <fullName evidence="2">Response regulatory domain-containing protein</fullName>
    </recommendedName>
</protein>
<feature type="domain" description="Response regulatory" evidence="2">
    <location>
        <begin position="54"/>
        <end position="171"/>
    </location>
</feature>
<dbReference type="EMBL" id="LCDA01000007">
    <property type="protein sequence ID" value="KKS42693.1"/>
    <property type="molecule type" value="Genomic_DNA"/>
</dbReference>
<dbReference type="Gene3D" id="3.40.50.2300">
    <property type="match status" value="1"/>
</dbReference>
<evidence type="ECO:0000313" key="4">
    <source>
        <dbReference type="Proteomes" id="UP000033854"/>
    </source>
</evidence>
<gene>
    <name evidence="3" type="ORF">UV06_C0007G0023</name>
</gene>
<sequence>MDYSEHVENAQNSGQKDLLKEAKSILKTIQGELAFVDTLPIPLVGTENLRDKKITLLDDQETVFGSFVPRLLVETNGKAAFIYHQGQTAEEIIEELLKTNPDAVLIDYNLANGIKGSDLVKILNKKEFPGKVFGFSTDMRANMAFKEANADGVIYKDINNTESPIRQLSQYFS</sequence>
<dbReference type="GO" id="GO:0000160">
    <property type="term" value="P:phosphorelay signal transduction system"/>
    <property type="evidence" value="ECO:0007669"/>
    <property type="project" value="InterPro"/>
</dbReference>
<dbReference type="Proteomes" id="UP000033854">
    <property type="component" value="Unassembled WGS sequence"/>
</dbReference>
<feature type="modified residue" description="4-aspartylphosphate" evidence="1">
    <location>
        <position position="107"/>
    </location>
</feature>
<keyword evidence="1" id="KW-0597">Phosphoprotein</keyword>
<evidence type="ECO:0000259" key="2">
    <source>
        <dbReference type="PROSITE" id="PS50110"/>
    </source>
</evidence>
<reference evidence="3 4" key="1">
    <citation type="journal article" date="2015" name="Nature">
        <title>rRNA introns, odd ribosomes, and small enigmatic genomes across a large radiation of phyla.</title>
        <authorList>
            <person name="Brown C.T."/>
            <person name="Hug L.A."/>
            <person name="Thomas B.C."/>
            <person name="Sharon I."/>
            <person name="Castelle C.J."/>
            <person name="Singh A."/>
            <person name="Wilkins M.J."/>
            <person name="Williams K.H."/>
            <person name="Banfield J.F."/>
        </authorList>
    </citation>
    <scope>NUCLEOTIDE SEQUENCE [LARGE SCALE GENOMIC DNA]</scope>
</reference>
<name>A0A0G1BZ40_9BACT</name>